<gene>
    <name evidence="2" type="ORF">PVAP13_3KG519500</name>
</gene>
<protein>
    <submittedName>
        <fullName evidence="2">Uncharacterized protein</fullName>
    </submittedName>
</protein>
<evidence type="ECO:0000313" key="2">
    <source>
        <dbReference type="EMBL" id="KAG2630144.1"/>
    </source>
</evidence>
<dbReference type="AlphaFoldDB" id="A0A8T0VA09"/>
<comment type="caution">
    <text evidence="2">The sequence shown here is derived from an EMBL/GenBank/DDBJ whole genome shotgun (WGS) entry which is preliminary data.</text>
</comment>
<dbReference type="OrthoDB" id="681950at2759"/>
<sequence>MAGGGQRRPWDLSRRAASFLRMARLALAGAAPAQLLAEEESVGGHICDPYYKSVSTEDDDPESDGLWLEEDEAKLELLVGDEDGSTARGLCASSEISTPGSSLLNNKSQFIMQHRPATAGAALRLENNDAAAESSEPLVPRRAAKRANDAGMVHHPFGCDRRGSESSSLLLVSS</sequence>
<accession>A0A8T0VA09</accession>
<dbReference type="EMBL" id="CM029041">
    <property type="protein sequence ID" value="KAG2630144.1"/>
    <property type="molecule type" value="Genomic_DNA"/>
</dbReference>
<feature type="chain" id="PRO_5035807095" evidence="1">
    <location>
        <begin position="29"/>
        <end position="174"/>
    </location>
</feature>
<evidence type="ECO:0000313" key="3">
    <source>
        <dbReference type="Proteomes" id="UP000823388"/>
    </source>
</evidence>
<organism evidence="2 3">
    <name type="scientific">Panicum virgatum</name>
    <name type="common">Blackwell switchgrass</name>
    <dbReference type="NCBI Taxonomy" id="38727"/>
    <lineage>
        <taxon>Eukaryota</taxon>
        <taxon>Viridiplantae</taxon>
        <taxon>Streptophyta</taxon>
        <taxon>Embryophyta</taxon>
        <taxon>Tracheophyta</taxon>
        <taxon>Spermatophyta</taxon>
        <taxon>Magnoliopsida</taxon>
        <taxon>Liliopsida</taxon>
        <taxon>Poales</taxon>
        <taxon>Poaceae</taxon>
        <taxon>PACMAD clade</taxon>
        <taxon>Panicoideae</taxon>
        <taxon>Panicodae</taxon>
        <taxon>Paniceae</taxon>
        <taxon>Panicinae</taxon>
        <taxon>Panicum</taxon>
        <taxon>Panicum sect. Hiantes</taxon>
    </lineage>
</organism>
<feature type="signal peptide" evidence="1">
    <location>
        <begin position="1"/>
        <end position="28"/>
    </location>
</feature>
<keyword evidence="1" id="KW-0732">Signal</keyword>
<evidence type="ECO:0000256" key="1">
    <source>
        <dbReference type="SAM" id="SignalP"/>
    </source>
</evidence>
<keyword evidence="3" id="KW-1185">Reference proteome</keyword>
<proteinExistence type="predicted"/>
<name>A0A8T0VA09_PANVG</name>
<dbReference type="Proteomes" id="UP000823388">
    <property type="component" value="Chromosome 3K"/>
</dbReference>
<reference evidence="2" key="1">
    <citation type="submission" date="2020-05" db="EMBL/GenBank/DDBJ databases">
        <title>WGS assembly of Panicum virgatum.</title>
        <authorList>
            <person name="Lovell J.T."/>
            <person name="Jenkins J."/>
            <person name="Shu S."/>
            <person name="Juenger T.E."/>
            <person name="Schmutz J."/>
        </authorList>
    </citation>
    <scope>NUCLEOTIDE SEQUENCE</scope>
    <source>
        <strain evidence="2">AP13</strain>
    </source>
</reference>